<evidence type="ECO:0000256" key="1">
    <source>
        <dbReference type="ARBA" id="ARBA00008078"/>
    </source>
</evidence>
<feature type="domain" description="TSEN34 N-terminal" evidence="7">
    <location>
        <begin position="45"/>
        <end position="108"/>
    </location>
</feature>
<evidence type="ECO:0000259" key="7">
    <source>
        <dbReference type="Pfam" id="PF26577"/>
    </source>
</evidence>
<reference evidence="9" key="1">
    <citation type="submission" date="2025-08" db="UniProtKB">
        <authorList>
            <consortium name="RefSeq"/>
        </authorList>
    </citation>
    <scope>IDENTIFICATION</scope>
</reference>
<evidence type="ECO:0000256" key="4">
    <source>
        <dbReference type="PIRNR" id="PIRNR017250"/>
    </source>
</evidence>
<dbReference type="GO" id="GO:0000213">
    <property type="term" value="F:tRNA-intron lyase activity"/>
    <property type="evidence" value="ECO:0007669"/>
    <property type="project" value="UniProtKB-UniRule"/>
</dbReference>
<dbReference type="PIRSF" id="PIRSF017250">
    <property type="entry name" value="tRNA_splic_SEN34"/>
    <property type="match status" value="1"/>
</dbReference>
<dbReference type="CTD" id="79042"/>
<dbReference type="Pfam" id="PF26577">
    <property type="entry name" value="TSEN34_N"/>
    <property type="match status" value="1"/>
</dbReference>
<dbReference type="RefSeq" id="XP_012695405.2">
    <property type="nucleotide sequence ID" value="XM_012839951.3"/>
</dbReference>
<name>A0A6P3WCX3_CLUHA</name>
<dbReference type="InterPro" id="IPR006677">
    <property type="entry name" value="tRNA_intron_Endonuc_cat-like"/>
</dbReference>
<evidence type="ECO:0000256" key="5">
    <source>
        <dbReference type="PIRSR" id="PIRSR017250-50"/>
    </source>
</evidence>
<keyword evidence="9" id="KW-0378">Hydrolase</keyword>
<dbReference type="InterPro" id="IPR016690">
    <property type="entry name" value="TSEN34"/>
</dbReference>
<dbReference type="EC" id="4.6.1.16" evidence="4"/>
<evidence type="ECO:0000259" key="6">
    <source>
        <dbReference type="Pfam" id="PF01974"/>
    </source>
</evidence>
<dbReference type="Gene3D" id="3.40.1350.10">
    <property type="match status" value="1"/>
</dbReference>
<dbReference type="Pfam" id="PF01974">
    <property type="entry name" value="tRNA_int_endo"/>
    <property type="match status" value="1"/>
</dbReference>
<dbReference type="GO" id="GO:0000379">
    <property type="term" value="P:tRNA-type intron splice site recognition and cleavage"/>
    <property type="evidence" value="ECO:0007669"/>
    <property type="project" value="UniProtKB-UniRule"/>
</dbReference>
<feature type="domain" description="tRNA intron endonuclease catalytic" evidence="6">
    <location>
        <begin position="216"/>
        <end position="289"/>
    </location>
</feature>
<dbReference type="SUPFAM" id="SSF53032">
    <property type="entry name" value="tRNA-intron endonuclease catalytic domain-like"/>
    <property type="match status" value="1"/>
</dbReference>
<dbReference type="AlphaFoldDB" id="A0A6P3WCX3"/>
<dbReference type="CDD" id="cd22363">
    <property type="entry name" value="tRNA-intron_lyase_C"/>
    <property type="match status" value="1"/>
</dbReference>
<keyword evidence="9" id="KW-0540">Nuclease</keyword>
<evidence type="ECO:0000256" key="2">
    <source>
        <dbReference type="ARBA" id="ARBA00022694"/>
    </source>
</evidence>
<proteinExistence type="inferred from homology"/>
<keyword evidence="8" id="KW-1185">Reference proteome</keyword>
<keyword evidence="2 4" id="KW-0819">tRNA processing</keyword>
<dbReference type="GO" id="GO:0003676">
    <property type="term" value="F:nucleic acid binding"/>
    <property type="evidence" value="ECO:0007669"/>
    <property type="project" value="InterPro"/>
</dbReference>
<keyword evidence="9" id="KW-0255">Endonuclease</keyword>
<dbReference type="PANTHER" id="PTHR13070">
    <property type="entry name" value="TRNA-SPLICING ENDONUCLEASE SUBUNIT SEN34-RELATED"/>
    <property type="match status" value="1"/>
</dbReference>
<keyword evidence="3 4" id="KW-0456">Lyase</keyword>
<dbReference type="GO" id="GO:0000214">
    <property type="term" value="C:tRNA-intron endonuclease complex"/>
    <property type="evidence" value="ECO:0007669"/>
    <property type="project" value="UniProtKB-UniRule"/>
</dbReference>
<organism evidence="8 9">
    <name type="scientific">Clupea harengus</name>
    <name type="common">Atlantic herring</name>
    <dbReference type="NCBI Taxonomy" id="7950"/>
    <lineage>
        <taxon>Eukaryota</taxon>
        <taxon>Metazoa</taxon>
        <taxon>Chordata</taxon>
        <taxon>Craniata</taxon>
        <taxon>Vertebrata</taxon>
        <taxon>Euteleostomi</taxon>
        <taxon>Actinopterygii</taxon>
        <taxon>Neopterygii</taxon>
        <taxon>Teleostei</taxon>
        <taxon>Clupei</taxon>
        <taxon>Clupeiformes</taxon>
        <taxon>Clupeoidei</taxon>
        <taxon>Clupeidae</taxon>
        <taxon>Clupea</taxon>
    </lineage>
</organism>
<accession>A0A6P3WCX3</accession>
<dbReference type="InterPro" id="IPR036167">
    <property type="entry name" value="tRNA_intron_Endo_cat-like_sf"/>
</dbReference>
<dbReference type="OrthoDB" id="48041at2759"/>
<protein>
    <recommendedName>
        <fullName evidence="4">tRNA-splicing endonuclease subunit Sen34</fullName>
        <ecNumber evidence="4">4.6.1.16</ecNumber>
    </recommendedName>
</protein>
<feature type="active site" evidence="5">
    <location>
        <position position="252"/>
    </location>
</feature>
<evidence type="ECO:0000313" key="8">
    <source>
        <dbReference type="Proteomes" id="UP000515152"/>
    </source>
</evidence>
<comment type="function">
    <text evidence="4">Constitutes one of the two catalytic subunit of the tRNA-splicing endonuclease complex, a complex responsible for identification and cleavage of the splice sites in pre-tRNA. It cleaves pre-tRNA at the 5'- and 3'-splice sites to release the intron. The products are an intron and two tRNA half-molecules bearing 2',3'-cyclic phosphate and 5'-OH termini. There are no conserved sequences at the splice sites, but the intron is invariably located at the same site in the gene, placing the splice sites an invariant distance from the constant structural features of the tRNA body.</text>
</comment>
<dbReference type="NCBIfam" id="TIGR00324">
    <property type="entry name" value="endA"/>
    <property type="match status" value="1"/>
</dbReference>
<dbReference type="GeneID" id="105911165"/>
<dbReference type="KEGG" id="char:105911165"/>
<feature type="active site" evidence="5">
    <location>
        <position position="283"/>
    </location>
</feature>
<dbReference type="InterPro" id="IPR006676">
    <property type="entry name" value="tRNA_splic"/>
</dbReference>
<gene>
    <name evidence="9" type="primary">tsen34</name>
</gene>
<comment type="subcellular location">
    <subcellularLocation>
        <location evidence="4">Nucleus</location>
    </subcellularLocation>
</comment>
<evidence type="ECO:0000256" key="3">
    <source>
        <dbReference type="ARBA" id="ARBA00023239"/>
    </source>
</evidence>
<sequence>MSEGVTHIHLTDGSESVDKVDDGDCVTSTVDVACISDENPLLAGISMCGSTPLLWRVADLKMARQAGVIGSLVGSLSRQPRQNTRLGRPLELLDEEARLLAEDGKVMVLPTRDEEKEEDYSERVEHYRQDLEQCHKVQSALALQDKKGALQRVMTDTKNEGSVRDRLEALDRDFSLPVSAITVQLCTARAGLSYHSDEKDFLSASWPVQQDEQAQTRFLVYRDLRRRGFCLTSAGKFGGDYLVYPGDPLCFHAHFIALCVAMNTTTPICDILAMARLGSNVKKTVVLCSPGVTREKLNKEEEEEREVKEREDEVVYTSLQWSGMV</sequence>
<feature type="active site" evidence="5">
    <location>
        <position position="244"/>
    </location>
</feature>
<dbReference type="PANTHER" id="PTHR13070:SF0">
    <property type="entry name" value="TRNA-SPLICING ENDONUCLEASE SUBUNIT SEN34"/>
    <property type="match status" value="1"/>
</dbReference>
<keyword evidence="4" id="KW-0539">Nucleus</keyword>
<dbReference type="Proteomes" id="UP000515152">
    <property type="component" value="Chromosome 9"/>
</dbReference>
<dbReference type="InterPro" id="IPR011856">
    <property type="entry name" value="tRNA_endonuc-like_dom_sf"/>
</dbReference>
<comment type="similarity">
    <text evidence="1 4">Belongs to the tRNA-intron endonuclease family.</text>
</comment>
<evidence type="ECO:0000313" key="9">
    <source>
        <dbReference type="RefSeq" id="XP_012695405.2"/>
    </source>
</evidence>
<dbReference type="InterPro" id="IPR059049">
    <property type="entry name" value="TSEN34_N"/>
</dbReference>